<evidence type="ECO:0000256" key="1">
    <source>
        <dbReference type="SAM" id="MobiDB-lite"/>
    </source>
</evidence>
<feature type="region of interest" description="Disordered" evidence="1">
    <location>
        <begin position="1"/>
        <end position="25"/>
    </location>
</feature>
<dbReference type="SUPFAM" id="SSF53335">
    <property type="entry name" value="S-adenosyl-L-methionine-dependent methyltransferases"/>
    <property type="match status" value="1"/>
</dbReference>
<keyword evidence="2" id="KW-0489">Methyltransferase</keyword>
<proteinExistence type="predicted"/>
<name>A0ABV7WFB6_9MICO</name>
<dbReference type="InterPro" id="IPR029063">
    <property type="entry name" value="SAM-dependent_MTases_sf"/>
</dbReference>
<reference evidence="3" key="1">
    <citation type="journal article" date="2019" name="Int. J. Syst. Evol. Microbiol.">
        <title>The Global Catalogue of Microorganisms (GCM) 10K type strain sequencing project: providing services to taxonomists for standard genome sequencing and annotation.</title>
        <authorList>
            <consortium name="The Broad Institute Genomics Platform"/>
            <consortium name="The Broad Institute Genome Sequencing Center for Infectious Disease"/>
            <person name="Wu L."/>
            <person name="Ma J."/>
        </authorList>
    </citation>
    <scope>NUCLEOTIDE SEQUENCE [LARGE SCALE GENOMIC DNA]</scope>
    <source>
        <strain evidence="3">NCAIM B.02333</strain>
    </source>
</reference>
<evidence type="ECO:0000313" key="2">
    <source>
        <dbReference type="EMBL" id="MFC3687178.1"/>
    </source>
</evidence>
<keyword evidence="3" id="KW-1185">Reference proteome</keyword>
<keyword evidence="2" id="KW-0808">Transferase</keyword>
<feature type="compositionally biased region" description="Polar residues" evidence="1">
    <location>
        <begin position="1"/>
        <end position="10"/>
    </location>
</feature>
<organism evidence="2 3">
    <name type="scientific">Aquipuribacter hungaricus</name>
    <dbReference type="NCBI Taxonomy" id="545624"/>
    <lineage>
        <taxon>Bacteria</taxon>
        <taxon>Bacillati</taxon>
        <taxon>Actinomycetota</taxon>
        <taxon>Actinomycetes</taxon>
        <taxon>Micrococcales</taxon>
        <taxon>Intrasporangiaceae</taxon>
        <taxon>Aquipuribacter</taxon>
    </lineage>
</organism>
<comment type="caution">
    <text evidence="2">The sequence shown here is derived from an EMBL/GenBank/DDBJ whole genome shotgun (WGS) entry which is preliminary data.</text>
</comment>
<dbReference type="PANTHER" id="PTHR18895:SF74">
    <property type="entry name" value="MTRF1L RELEASE FACTOR GLUTAMINE METHYLTRANSFERASE"/>
    <property type="match status" value="1"/>
</dbReference>
<dbReference type="Gene3D" id="3.40.50.150">
    <property type="entry name" value="Vaccinia Virus protein VP39"/>
    <property type="match status" value="1"/>
</dbReference>
<dbReference type="GO" id="GO:0008168">
    <property type="term" value="F:methyltransferase activity"/>
    <property type="evidence" value="ECO:0007669"/>
    <property type="project" value="UniProtKB-KW"/>
</dbReference>
<dbReference type="RefSeq" id="WP_376983531.1">
    <property type="nucleotide sequence ID" value="NZ_JBHRWW010000001.1"/>
</dbReference>
<dbReference type="InterPro" id="IPR050320">
    <property type="entry name" value="N5-glutamine_MTase"/>
</dbReference>
<dbReference type="GO" id="GO:0032259">
    <property type="term" value="P:methylation"/>
    <property type="evidence" value="ECO:0007669"/>
    <property type="project" value="UniProtKB-KW"/>
</dbReference>
<accession>A0ABV7WFB6</accession>
<protein>
    <submittedName>
        <fullName evidence="2">SAM-dependent methyltransferase</fullName>
    </submittedName>
</protein>
<dbReference type="EMBL" id="JBHRWW010000001">
    <property type="protein sequence ID" value="MFC3687178.1"/>
    <property type="molecule type" value="Genomic_DNA"/>
</dbReference>
<evidence type="ECO:0000313" key="3">
    <source>
        <dbReference type="Proteomes" id="UP001595685"/>
    </source>
</evidence>
<gene>
    <name evidence="2" type="ORF">ACFOLH_02345</name>
</gene>
<dbReference type="PANTHER" id="PTHR18895">
    <property type="entry name" value="HEMK METHYLTRANSFERASE"/>
    <property type="match status" value="1"/>
</dbReference>
<dbReference type="Proteomes" id="UP001595685">
    <property type="component" value="Unassembled WGS sequence"/>
</dbReference>
<sequence>MSPAGSSTLTVLGVPEPAGRGTSDGTGVLVDRLRRAGCVFAEDEAAVLLAAAADPVQREAWTRRRLAGEPLEVVVGRVRLNGLDLAVGPGVFVPRQRTAVLARLAAGALVEVAAGRDRPGVLVEACCGVAPVAALVARAVPRAEVHAADSCPAARRLARQNLPASAGVHGGDLLDALPPHLRGRVDVVAAVPPCTPAGQGHLLPPEARDHEPPAALFGGVDGLDVVRALLRSAGPWLAPSGRLLLEVGRPQLDAVARLAERVGASVVLHRDDQSSVAEVRGLGGPRGR</sequence>